<reference evidence="9 10" key="1">
    <citation type="submission" date="2022-08" db="EMBL/GenBank/DDBJ databases">
        <title>Aerococcaceae sp. nov isolated from spoiled eye mask.</title>
        <authorList>
            <person name="Zhou G."/>
            <person name="Xie X.-B."/>
            <person name="Shi Q.-S."/>
            <person name="Wang Y.-S."/>
            <person name="Wen X."/>
            <person name="Peng H."/>
            <person name="Yang X.-J."/>
            <person name="Tao H.-B."/>
            <person name="Huang X.-M."/>
        </authorList>
    </citation>
    <scope>NUCLEOTIDE SEQUENCE [LARGE SCALE GENOMIC DNA]</scope>
    <source>
        <strain evidence="10">DM20194951</strain>
    </source>
</reference>
<evidence type="ECO:0000256" key="6">
    <source>
        <dbReference type="ARBA" id="ARBA00023136"/>
    </source>
</evidence>
<dbReference type="InterPro" id="IPR036259">
    <property type="entry name" value="MFS_trans_sf"/>
</dbReference>
<feature type="transmembrane region" description="Helical" evidence="7">
    <location>
        <begin position="53"/>
        <end position="73"/>
    </location>
</feature>
<dbReference type="EMBL" id="CP102453">
    <property type="protein sequence ID" value="UUX35317.1"/>
    <property type="molecule type" value="Genomic_DNA"/>
</dbReference>
<dbReference type="InterPro" id="IPR011701">
    <property type="entry name" value="MFS"/>
</dbReference>
<dbReference type="Pfam" id="PF07690">
    <property type="entry name" value="MFS_1"/>
    <property type="match status" value="1"/>
</dbReference>
<proteinExistence type="predicted"/>
<dbReference type="Proteomes" id="UP001315967">
    <property type="component" value="Chromosome"/>
</dbReference>
<evidence type="ECO:0000256" key="3">
    <source>
        <dbReference type="ARBA" id="ARBA00022475"/>
    </source>
</evidence>
<feature type="transmembrane region" description="Helical" evidence="7">
    <location>
        <begin position="356"/>
        <end position="378"/>
    </location>
</feature>
<feature type="transmembrane region" description="Helical" evidence="7">
    <location>
        <begin position="324"/>
        <end position="344"/>
    </location>
</feature>
<evidence type="ECO:0000256" key="7">
    <source>
        <dbReference type="SAM" id="Phobius"/>
    </source>
</evidence>
<feature type="transmembrane region" description="Helical" evidence="7">
    <location>
        <begin position="109"/>
        <end position="130"/>
    </location>
</feature>
<keyword evidence="5 7" id="KW-1133">Transmembrane helix</keyword>
<name>A0ABY5P985_9LACT</name>
<comment type="subcellular location">
    <subcellularLocation>
        <location evidence="1">Cell membrane</location>
        <topology evidence="1">Multi-pass membrane protein</topology>
    </subcellularLocation>
</comment>
<evidence type="ECO:0000256" key="4">
    <source>
        <dbReference type="ARBA" id="ARBA00022692"/>
    </source>
</evidence>
<feature type="transmembrane region" description="Helical" evidence="7">
    <location>
        <begin position="390"/>
        <end position="409"/>
    </location>
</feature>
<dbReference type="RefSeq" id="WP_313794806.1">
    <property type="nucleotide sequence ID" value="NZ_CP102453.1"/>
</dbReference>
<evidence type="ECO:0000313" key="9">
    <source>
        <dbReference type="EMBL" id="UUX35317.1"/>
    </source>
</evidence>
<evidence type="ECO:0000256" key="1">
    <source>
        <dbReference type="ARBA" id="ARBA00004651"/>
    </source>
</evidence>
<keyword evidence="6 7" id="KW-0472">Membrane</keyword>
<feature type="transmembrane region" description="Helical" evidence="7">
    <location>
        <begin position="299"/>
        <end position="318"/>
    </location>
</feature>
<dbReference type="PANTHER" id="PTHR43124:SF3">
    <property type="entry name" value="CHLORAMPHENICOL EFFLUX PUMP RV0191"/>
    <property type="match status" value="1"/>
</dbReference>
<dbReference type="PANTHER" id="PTHR43124">
    <property type="entry name" value="PURINE EFFLUX PUMP PBUE"/>
    <property type="match status" value="1"/>
</dbReference>
<dbReference type="PROSITE" id="PS00217">
    <property type="entry name" value="SUGAR_TRANSPORT_2"/>
    <property type="match status" value="1"/>
</dbReference>
<dbReference type="InterPro" id="IPR020846">
    <property type="entry name" value="MFS_dom"/>
</dbReference>
<dbReference type="PROSITE" id="PS50850">
    <property type="entry name" value="MFS"/>
    <property type="match status" value="1"/>
</dbReference>
<evidence type="ECO:0000256" key="5">
    <source>
        <dbReference type="ARBA" id="ARBA00022989"/>
    </source>
</evidence>
<keyword evidence="3" id="KW-1003">Cell membrane</keyword>
<feature type="transmembrane region" description="Helical" evidence="7">
    <location>
        <begin position="233"/>
        <end position="253"/>
    </location>
</feature>
<dbReference type="Gene3D" id="1.20.1250.20">
    <property type="entry name" value="MFS general substrate transporter like domains"/>
    <property type="match status" value="2"/>
</dbReference>
<protein>
    <submittedName>
        <fullName evidence="9">MFS transporter</fullName>
    </submittedName>
</protein>
<dbReference type="SUPFAM" id="SSF103473">
    <property type="entry name" value="MFS general substrate transporter"/>
    <property type="match status" value="1"/>
</dbReference>
<gene>
    <name evidence="9" type="ORF">NRE15_06645</name>
</gene>
<evidence type="ECO:0000256" key="2">
    <source>
        <dbReference type="ARBA" id="ARBA00022448"/>
    </source>
</evidence>
<feature type="transmembrane region" description="Helical" evidence="7">
    <location>
        <begin position="85"/>
        <end position="103"/>
    </location>
</feature>
<feature type="transmembrane region" description="Helical" evidence="7">
    <location>
        <begin position="171"/>
        <end position="192"/>
    </location>
</feature>
<feature type="transmembrane region" description="Helical" evidence="7">
    <location>
        <begin position="14"/>
        <end position="33"/>
    </location>
</feature>
<keyword evidence="4 7" id="KW-0812">Transmembrane</keyword>
<dbReference type="InterPro" id="IPR005829">
    <property type="entry name" value="Sugar_transporter_CS"/>
</dbReference>
<feature type="transmembrane region" description="Helical" evidence="7">
    <location>
        <begin position="265"/>
        <end position="287"/>
    </location>
</feature>
<feature type="domain" description="Major facilitator superfamily (MFS) profile" evidence="8">
    <location>
        <begin position="18"/>
        <end position="414"/>
    </location>
</feature>
<keyword evidence="2" id="KW-0813">Transport</keyword>
<keyword evidence="10" id="KW-1185">Reference proteome</keyword>
<dbReference type="InterPro" id="IPR050189">
    <property type="entry name" value="MFS_Efflux_Transporters"/>
</dbReference>
<sequence>MTEETQKSIYPPNYWKRIVFTFFMGWLVIWIYRSMLSPVYDEIQLTIGPQSNTAMGSIASMYFFGYTAMQIPSGFLVDKFGQKKVLIPGFIVFAIGVASIGFATNITMIYIGSVLAGLGCGCYYGSAFSLTTQHVPQDKKGVGTAIVNSGSAVGMIIGMIGSSFLVKSLGMPWQVLPVISASLIVLLIIWFATKLISPKAEEATLKTETGSNIQEEIKEVQASKGSLFRPELLTVYLLYFTTCYAYYLIVTWLPDFLASERGIEGTMIGFITSMIAVTAIPGALYFSRKSDQRRDSKKQIIIFLSLVSFVLIALSMFAPGEISLSIILLLYGFFGKMAVDPVLISYLSDMADEGKVASTLGIFNFFGMASSVVAPALTGYIMDKTGSGEWGFYIGAFFLILGTVVFYLGNRKTTTA</sequence>
<organism evidence="9 10">
    <name type="scientific">Fundicoccus culcitae</name>
    <dbReference type="NCBI Taxonomy" id="2969821"/>
    <lineage>
        <taxon>Bacteria</taxon>
        <taxon>Bacillati</taxon>
        <taxon>Bacillota</taxon>
        <taxon>Bacilli</taxon>
        <taxon>Lactobacillales</taxon>
        <taxon>Aerococcaceae</taxon>
        <taxon>Fundicoccus</taxon>
    </lineage>
</organism>
<accession>A0ABY5P985</accession>
<evidence type="ECO:0000259" key="8">
    <source>
        <dbReference type="PROSITE" id="PS50850"/>
    </source>
</evidence>
<feature type="transmembrane region" description="Helical" evidence="7">
    <location>
        <begin position="142"/>
        <end position="165"/>
    </location>
</feature>
<evidence type="ECO:0000313" key="10">
    <source>
        <dbReference type="Proteomes" id="UP001315967"/>
    </source>
</evidence>